<organism evidence="12 13">
    <name type="scientific">Priestia megaterium (strain WSH-002)</name>
    <name type="common">Bacillus megaterium</name>
    <dbReference type="NCBI Taxonomy" id="1006007"/>
    <lineage>
        <taxon>Bacteria</taxon>
        <taxon>Bacillati</taxon>
        <taxon>Bacillota</taxon>
        <taxon>Bacilli</taxon>
        <taxon>Bacillales</taxon>
        <taxon>Bacillaceae</taxon>
        <taxon>Priestia</taxon>
    </lineage>
</organism>
<evidence type="ECO:0000256" key="4">
    <source>
        <dbReference type="ARBA" id="ARBA00022741"/>
    </source>
</evidence>
<evidence type="ECO:0000256" key="8">
    <source>
        <dbReference type="ARBA" id="ARBA00048779"/>
    </source>
</evidence>
<feature type="binding site" evidence="10">
    <location>
        <begin position="232"/>
        <end position="233"/>
    </location>
    <ligand>
        <name>FAD</name>
        <dbReference type="ChEBI" id="CHEBI:57692"/>
    </ligand>
</feature>
<dbReference type="GO" id="GO:0010133">
    <property type="term" value="P:L-proline catabolic process to L-glutamate"/>
    <property type="evidence" value="ECO:0007669"/>
    <property type="project" value="UniProtKB-UniPathway"/>
</dbReference>
<dbReference type="EC" id="1.5.5.2" evidence="2"/>
<comment type="cofactor">
    <cofactor evidence="10">
        <name>FAD</name>
        <dbReference type="ChEBI" id="CHEBI:57692"/>
    </cofactor>
    <text evidence="10">Binds 1 FAD per subunit.</text>
</comment>
<dbReference type="SUPFAM" id="SSF51730">
    <property type="entry name" value="FAD-linked oxidoreductase"/>
    <property type="match status" value="1"/>
</dbReference>
<evidence type="ECO:0000256" key="10">
    <source>
        <dbReference type="PIRSR" id="PIRSR000196-2"/>
    </source>
</evidence>
<proteinExistence type="predicted"/>
<comment type="pathway">
    <text evidence="1">Amino-acid degradation; L-proline degradation into L-glutamate; L-glutamate from L-proline: step 1/2.</text>
</comment>
<feature type="binding site" evidence="10">
    <location>
        <position position="207"/>
    </location>
    <ligand>
        <name>FAD</name>
        <dbReference type="ChEBI" id="CHEBI:57692"/>
    </ligand>
</feature>
<keyword evidence="6" id="KW-0560">Oxidoreductase</keyword>
<evidence type="ECO:0000313" key="13">
    <source>
        <dbReference type="Proteomes" id="UP000001283"/>
    </source>
</evidence>
<evidence type="ECO:0000256" key="1">
    <source>
        <dbReference type="ARBA" id="ARBA00004739"/>
    </source>
</evidence>
<dbReference type="InterPro" id="IPR015659">
    <property type="entry name" value="Proline_oxidase"/>
</dbReference>
<feature type="domain" description="Proline dehydrogenase" evidence="11">
    <location>
        <begin position="53"/>
        <end position="306"/>
    </location>
</feature>
<evidence type="ECO:0000256" key="3">
    <source>
        <dbReference type="ARBA" id="ARBA00022630"/>
    </source>
</evidence>
<evidence type="ECO:0000256" key="2">
    <source>
        <dbReference type="ARBA" id="ARBA00012695"/>
    </source>
</evidence>
<dbReference type="InterPro" id="IPR008219">
    <property type="entry name" value="PRODH_bac_arc"/>
</dbReference>
<feature type="binding site" evidence="9">
    <location>
        <position position="106"/>
    </location>
    <ligand>
        <name>substrate</name>
    </ligand>
</feature>
<sequence>MTSEGGGCFGTNDKKLFLLLSKSKKLTKLAKRYGLRFGAARFVAGETIDEAVSVIRKLNEQGLKVTIDYLGEFVESEAEVDHAAAQCIKAIHLIHKERLDSEISLKLTSMGLDISEGLALHHMRRILEEAEKHSVFVTIDMEDYKRCSKTIKLFKQLKNEYEHVGTVLQAYLYRTESDVRELDAYAPKLRLVKGAYKEAADVAFPDKEDVDENFKNIIGLHLLNGHYTAVATHDERIIQYTKEFVKKHGIPIDQFEFQMLYGIRSERQVQLVAEQYKMRVYVPYGTDWYGYFMRRLAERPANVAFVLKGIVKK</sequence>
<evidence type="ECO:0000259" key="11">
    <source>
        <dbReference type="Pfam" id="PF01619"/>
    </source>
</evidence>
<feature type="binding site" evidence="10">
    <location>
        <position position="169"/>
    </location>
    <ligand>
        <name>FAD</name>
        <dbReference type="ChEBI" id="CHEBI:57692"/>
    </ligand>
</feature>
<dbReference type="PANTHER" id="PTHR13914:SF0">
    <property type="entry name" value="PROLINE DEHYDROGENASE 1, MITOCHONDRIAL"/>
    <property type="match status" value="1"/>
</dbReference>
<gene>
    <name evidence="12" type="primary">putA</name>
    <name evidence="12" type="ORF">BMWSH_0265</name>
</gene>
<feature type="binding site" evidence="10">
    <location>
        <position position="141"/>
    </location>
    <ligand>
        <name>FAD</name>
        <dbReference type="ChEBI" id="CHEBI:57692"/>
    </ligand>
</feature>
<keyword evidence="4 10" id="KW-0547">Nucleotide-binding</keyword>
<dbReference type="AlphaFoldDB" id="A0A8D3WX67"/>
<dbReference type="PIRSF" id="PIRSF000196">
    <property type="entry name" value="Pro_dehydrog"/>
    <property type="match status" value="1"/>
</dbReference>
<accession>A0A8D3WX67</accession>
<feature type="binding site" evidence="9">
    <location>
        <position position="294"/>
    </location>
    <ligand>
        <name>substrate</name>
    </ligand>
</feature>
<evidence type="ECO:0000256" key="7">
    <source>
        <dbReference type="ARBA" id="ARBA00023062"/>
    </source>
</evidence>
<name>A0A8D3WX67_PRIMW</name>
<feature type="binding site" evidence="10">
    <location>
        <begin position="193"/>
        <end position="195"/>
    </location>
    <ligand>
        <name>FAD</name>
        <dbReference type="ChEBI" id="CHEBI:57692"/>
    </ligand>
</feature>
<evidence type="ECO:0000256" key="9">
    <source>
        <dbReference type="PIRSR" id="PIRSR000196-1"/>
    </source>
</evidence>
<keyword evidence="5 10" id="KW-0274">FAD</keyword>
<dbReference type="Pfam" id="PF01619">
    <property type="entry name" value="Pro_dh"/>
    <property type="match status" value="1"/>
</dbReference>
<dbReference type="Proteomes" id="UP000001283">
    <property type="component" value="Chromosome"/>
</dbReference>
<dbReference type="GO" id="GO:0000166">
    <property type="term" value="F:nucleotide binding"/>
    <property type="evidence" value="ECO:0007669"/>
    <property type="project" value="UniProtKB-KW"/>
</dbReference>
<evidence type="ECO:0000313" key="12">
    <source>
        <dbReference type="EMBL" id="AEN87149.1"/>
    </source>
</evidence>
<dbReference type="KEGG" id="bmh:BMWSH_0265"/>
<dbReference type="UniPathway" id="UPA00261">
    <property type="reaction ID" value="UER00373"/>
</dbReference>
<evidence type="ECO:0000256" key="6">
    <source>
        <dbReference type="ARBA" id="ARBA00023002"/>
    </source>
</evidence>
<feature type="binding site" evidence="9">
    <location>
        <position position="295"/>
    </location>
    <ligand>
        <name>substrate</name>
    </ligand>
</feature>
<dbReference type="GO" id="GO:0004657">
    <property type="term" value="F:proline dehydrogenase activity"/>
    <property type="evidence" value="ECO:0007669"/>
    <property type="project" value="UniProtKB-EC"/>
</dbReference>
<evidence type="ECO:0000256" key="5">
    <source>
        <dbReference type="ARBA" id="ARBA00022827"/>
    </source>
</evidence>
<protein>
    <recommendedName>
        <fullName evidence="2">proline dehydrogenase</fullName>
        <ecNumber evidence="2">1.5.5.2</ecNumber>
    </recommendedName>
</protein>
<dbReference type="InterPro" id="IPR029041">
    <property type="entry name" value="FAD-linked_oxidoreductase-like"/>
</dbReference>
<reference evidence="12 13" key="1">
    <citation type="journal article" date="2011" name="J. Bacteriol.">
        <title>Complete genome sequence of the industrial strain Bacillus megaterium WSH-002.</title>
        <authorList>
            <person name="Liu L."/>
            <person name="Li Y."/>
            <person name="Zhang J."/>
            <person name="Zou W."/>
            <person name="Zhou Z."/>
            <person name="Liu J."/>
            <person name="Li X."/>
            <person name="Wang L."/>
            <person name="Chen J."/>
        </authorList>
    </citation>
    <scope>NUCLEOTIDE SEQUENCE [LARGE SCALE GENOMIC DNA]</scope>
    <source>
        <strain evidence="12 13">WSH-002</strain>
    </source>
</reference>
<dbReference type="InterPro" id="IPR002872">
    <property type="entry name" value="Proline_DH_dom"/>
</dbReference>
<dbReference type="EMBL" id="CP003017">
    <property type="protein sequence ID" value="AEN87149.1"/>
    <property type="molecule type" value="Genomic_DNA"/>
</dbReference>
<keyword evidence="3" id="KW-0285">Flavoprotein</keyword>
<dbReference type="Gene3D" id="3.20.20.220">
    <property type="match status" value="1"/>
</dbReference>
<dbReference type="PANTHER" id="PTHR13914">
    <property type="entry name" value="PROLINE OXIDASE"/>
    <property type="match status" value="1"/>
</dbReference>
<comment type="catalytic activity">
    <reaction evidence="8">
        <text>L-proline + a quinone = (S)-1-pyrroline-5-carboxylate + a quinol + H(+)</text>
        <dbReference type="Rhea" id="RHEA:23784"/>
        <dbReference type="ChEBI" id="CHEBI:15378"/>
        <dbReference type="ChEBI" id="CHEBI:17388"/>
        <dbReference type="ChEBI" id="CHEBI:24646"/>
        <dbReference type="ChEBI" id="CHEBI:60039"/>
        <dbReference type="ChEBI" id="CHEBI:132124"/>
        <dbReference type="EC" id="1.5.5.2"/>
    </reaction>
</comment>
<keyword evidence="7" id="KW-0642">Proline metabolism</keyword>